<organism evidence="6 7">
    <name type="scientific">Algoriphagus aquimarinus</name>
    <dbReference type="NCBI Taxonomy" id="237018"/>
    <lineage>
        <taxon>Bacteria</taxon>
        <taxon>Pseudomonadati</taxon>
        <taxon>Bacteroidota</taxon>
        <taxon>Cytophagia</taxon>
        <taxon>Cytophagales</taxon>
        <taxon>Cyclobacteriaceae</taxon>
        <taxon>Algoriphagus</taxon>
    </lineage>
</organism>
<dbReference type="InterPro" id="IPR011041">
    <property type="entry name" value="Quinoprot_gluc/sorb_DH_b-prop"/>
</dbReference>
<accession>A0A5C7B0X8</accession>
<dbReference type="PANTHER" id="PTHR19328">
    <property type="entry name" value="HEDGEHOG-INTERACTING PROTEIN"/>
    <property type="match status" value="1"/>
</dbReference>
<evidence type="ECO:0000313" key="7">
    <source>
        <dbReference type="Proteomes" id="UP000321935"/>
    </source>
</evidence>
<dbReference type="Pfam" id="PF00034">
    <property type="entry name" value="Cytochrom_C"/>
    <property type="match status" value="1"/>
</dbReference>
<evidence type="ECO:0000256" key="3">
    <source>
        <dbReference type="ARBA" id="ARBA00023004"/>
    </source>
</evidence>
<dbReference type="Gene3D" id="1.10.760.10">
    <property type="entry name" value="Cytochrome c-like domain"/>
    <property type="match status" value="1"/>
</dbReference>
<dbReference type="Pfam" id="PF07995">
    <property type="entry name" value="GSDH"/>
    <property type="match status" value="1"/>
</dbReference>
<dbReference type="InterPro" id="IPR009056">
    <property type="entry name" value="Cyt_c-like_dom"/>
</dbReference>
<dbReference type="InterPro" id="IPR036909">
    <property type="entry name" value="Cyt_c-like_dom_sf"/>
</dbReference>
<dbReference type="PANTHER" id="PTHR19328:SF13">
    <property type="entry name" value="HIPL1 PROTEIN"/>
    <property type="match status" value="1"/>
</dbReference>
<evidence type="ECO:0000256" key="2">
    <source>
        <dbReference type="ARBA" id="ARBA00022723"/>
    </source>
</evidence>
<keyword evidence="3 4" id="KW-0408">Iron</keyword>
<dbReference type="PROSITE" id="PS51007">
    <property type="entry name" value="CYTC"/>
    <property type="match status" value="1"/>
</dbReference>
<dbReference type="GO" id="GO:0009055">
    <property type="term" value="F:electron transfer activity"/>
    <property type="evidence" value="ECO:0007669"/>
    <property type="project" value="InterPro"/>
</dbReference>
<dbReference type="OrthoDB" id="9770043at2"/>
<dbReference type="SUPFAM" id="SSF50952">
    <property type="entry name" value="Soluble quinoprotein glucose dehydrogenase"/>
    <property type="match status" value="1"/>
</dbReference>
<dbReference type="AlphaFoldDB" id="A0A5C7B0X8"/>
<dbReference type="GO" id="GO:0020037">
    <property type="term" value="F:heme binding"/>
    <property type="evidence" value="ECO:0007669"/>
    <property type="project" value="InterPro"/>
</dbReference>
<evidence type="ECO:0000259" key="5">
    <source>
        <dbReference type="PROSITE" id="PS51007"/>
    </source>
</evidence>
<feature type="domain" description="Cytochrome c" evidence="5">
    <location>
        <begin position="33"/>
        <end position="124"/>
    </location>
</feature>
<keyword evidence="1 4" id="KW-0349">Heme</keyword>
<dbReference type="Gene3D" id="2.120.10.30">
    <property type="entry name" value="TolB, C-terminal domain"/>
    <property type="match status" value="1"/>
</dbReference>
<proteinExistence type="predicted"/>
<evidence type="ECO:0000256" key="4">
    <source>
        <dbReference type="PROSITE-ProRule" id="PRU00433"/>
    </source>
</evidence>
<keyword evidence="2 4" id="KW-0479">Metal-binding</keyword>
<comment type="caution">
    <text evidence="6">The sequence shown here is derived from an EMBL/GenBank/DDBJ whole genome shotgun (WGS) entry which is preliminary data.</text>
</comment>
<name>A0A5C7B0X8_9BACT</name>
<protein>
    <submittedName>
        <fullName evidence="6">C-type cytochrome</fullName>
    </submittedName>
</protein>
<evidence type="ECO:0000256" key="1">
    <source>
        <dbReference type="ARBA" id="ARBA00022617"/>
    </source>
</evidence>
<dbReference type="InterPro" id="IPR012938">
    <property type="entry name" value="Glc/Sorbosone_DH"/>
</dbReference>
<dbReference type="EMBL" id="VORW01000001">
    <property type="protein sequence ID" value="TXE14518.1"/>
    <property type="molecule type" value="Genomic_DNA"/>
</dbReference>
<sequence length="555" mass="61690">MNKSIYLFFTASLLIFSCSQKNQYGSDISTDSEQIEAGKVLFENNCSSCHNFQQNGIGPNLSGITHSVETEWVRNFIKDPAKVIDANDPRAASLFEVYNTYMPAFSGLKEEDLNNILAYLHTYKTLPDTVPQIGLENPIPDSIPDSGIRLELEFYTQIPASNPEPPLAKITKLESESVSGRTFVSDQHGTLYELKDGKYSVYLPLKELRTKLVSKPGLATGFGSYAFHPEFTTNGLLYTSHTEPAGTMPADFTYADSINVKMQWVLTEWKTNNPDAPTFIGEGREFMRINVVTVIHGVQELAFNPNSKSGSEDYGFLYVGIGDGGAAESGFAFIPDHHGSKVWSSIMRINPAGRNSTNGKYGIPDSNPFAGQDGKAGEVYAYGFRNPNRIFWDTKGRMFATEIGHHNVEELNLIEPGNFYGWPIREGTFIINPYADMHSVFPITDQDKNLPSTYPIIQIDHDEIAAIIGGYFMPSGPLKDKWVFGNIPNGRLLFADLSDLNNVTFASWGITYEGKEMSLEELCGSKRVDLKFGQDKTGQAYLMTKADGKIYKIKD</sequence>
<dbReference type="GO" id="GO:0046872">
    <property type="term" value="F:metal ion binding"/>
    <property type="evidence" value="ECO:0007669"/>
    <property type="project" value="UniProtKB-KW"/>
</dbReference>
<gene>
    <name evidence="6" type="ORF">ESV85_02820</name>
</gene>
<dbReference type="SUPFAM" id="SSF46626">
    <property type="entry name" value="Cytochrome c"/>
    <property type="match status" value="1"/>
</dbReference>
<reference evidence="6 7" key="1">
    <citation type="submission" date="2019-08" db="EMBL/GenBank/DDBJ databases">
        <title>Genomes sequence of Algoriphagus aquimarinus ACAM450.</title>
        <authorList>
            <person name="Bowman J.P."/>
        </authorList>
    </citation>
    <scope>NUCLEOTIDE SEQUENCE [LARGE SCALE GENOMIC DNA]</scope>
    <source>
        <strain evidence="6 7">ACAM 450</strain>
    </source>
</reference>
<dbReference type="PROSITE" id="PS51257">
    <property type="entry name" value="PROKAR_LIPOPROTEIN"/>
    <property type="match status" value="1"/>
</dbReference>
<evidence type="ECO:0000313" key="6">
    <source>
        <dbReference type="EMBL" id="TXE14518.1"/>
    </source>
</evidence>
<dbReference type="Proteomes" id="UP000321935">
    <property type="component" value="Unassembled WGS sequence"/>
</dbReference>
<dbReference type="InterPro" id="IPR011042">
    <property type="entry name" value="6-blade_b-propeller_TolB-like"/>
</dbReference>
<dbReference type="RefSeq" id="WP_146914717.1">
    <property type="nucleotide sequence ID" value="NZ_VORW01000001.1"/>
</dbReference>